<evidence type="ECO:0000313" key="1">
    <source>
        <dbReference type="EMBL" id="GFT70311.1"/>
    </source>
</evidence>
<reference evidence="1" key="1">
    <citation type="submission" date="2020-08" db="EMBL/GenBank/DDBJ databases">
        <title>Multicomponent nature underlies the extraordinary mechanical properties of spider dragline silk.</title>
        <authorList>
            <person name="Kono N."/>
            <person name="Nakamura H."/>
            <person name="Mori M."/>
            <person name="Yoshida Y."/>
            <person name="Ohtoshi R."/>
            <person name="Malay A.D."/>
            <person name="Moran D.A.P."/>
            <person name="Tomita M."/>
            <person name="Numata K."/>
            <person name="Arakawa K."/>
        </authorList>
    </citation>
    <scope>NUCLEOTIDE SEQUENCE</scope>
</reference>
<sequence>MQSANRKEGEALVNSVVFGYHMEEQSMVSTWSSGSPLPPHSNNDVTVKGPCTDGCFTFIDFLPECRDPGGIFSRPEFETFRTIIDRANAWLRANLKWEIVTCESVEFKARGESINSEKMVYLEHGEVSTWYIRGLRLWISERETDQEKEQQIGYVNVIPQQDNEGGIFSTPVYERLDDVVSRFNRMIQTRPLPGRIITIESQEMKTSRSNELEPDRSSWVESGSRQKHFLFVLRIFFEISDGVPEEIGIMDFLPDAVTSGGVFSLPQYEPFSHVIEKASIWCAKQNGIRVCNSQSLEIKIKTGREADTQKMDFTEHGGRATFYVRILRVAYVKTRDPSNKNQMPMPLTQLTCRTFVPVQLTTGLFIPDFENLQETKERVTAWVKATGVKVVSAETAALRVLTGGEAKNGTEASFTFNRAERDEYWIFVIRLYINGPYHEPPTEMLPPVPELEEQSCCSIS</sequence>
<dbReference type="EMBL" id="BMAW01020845">
    <property type="protein sequence ID" value="GFT70311.1"/>
    <property type="molecule type" value="Genomic_DNA"/>
</dbReference>
<evidence type="ECO:0000313" key="2">
    <source>
        <dbReference type="Proteomes" id="UP000887013"/>
    </source>
</evidence>
<proteinExistence type="predicted"/>
<dbReference type="Proteomes" id="UP000887013">
    <property type="component" value="Unassembled WGS sequence"/>
</dbReference>
<gene>
    <name evidence="1" type="ORF">NPIL_66861</name>
</gene>
<dbReference type="AlphaFoldDB" id="A0A8X6U372"/>
<name>A0A8X6U372_NEPPI</name>
<organism evidence="1 2">
    <name type="scientific">Nephila pilipes</name>
    <name type="common">Giant wood spider</name>
    <name type="synonym">Nephila maculata</name>
    <dbReference type="NCBI Taxonomy" id="299642"/>
    <lineage>
        <taxon>Eukaryota</taxon>
        <taxon>Metazoa</taxon>
        <taxon>Ecdysozoa</taxon>
        <taxon>Arthropoda</taxon>
        <taxon>Chelicerata</taxon>
        <taxon>Arachnida</taxon>
        <taxon>Araneae</taxon>
        <taxon>Araneomorphae</taxon>
        <taxon>Entelegynae</taxon>
        <taxon>Araneoidea</taxon>
        <taxon>Nephilidae</taxon>
        <taxon>Nephila</taxon>
    </lineage>
</organism>
<dbReference type="OrthoDB" id="9992480at2759"/>
<protein>
    <submittedName>
        <fullName evidence="1">Uncharacterized protein</fullName>
    </submittedName>
</protein>
<comment type="caution">
    <text evidence="1">The sequence shown here is derived from an EMBL/GenBank/DDBJ whole genome shotgun (WGS) entry which is preliminary data.</text>
</comment>
<keyword evidence="2" id="KW-1185">Reference proteome</keyword>
<accession>A0A8X6U372</accession>